<dbReference type="Proteomes" id="UP001595533">
    <property type="component" value="Unassembled WGS sequence"/>
</dbReference>
<evidence type="ECO:0000313" key="2">
    <source>
        <dbReference type="EMBL" id="MFC3194911.1"/>
    </source>
</evidence>
<evidence type="ECO:0000256" key="1">
    <source>
        <dbReference type="SAM" id="SignalP"/>
    </source>
</evidence>
<name>A0ABV7J9W1_9GAMM</name>
<gene>
    <name evidence="2" type="ORF">ACFODZ_11735</name>
</gene>
<keyword evidence="1" id="KW-0732">Signal</keyword>
<reference evidence="3" key="1">
    <citation type="journal article" date="2019" name="Int. J. Syst. Evol. Microbiol.">
        <title>The Global Catalogue of Microorganisms (GCM) 10K type strain sequencing project: providing services to taxonomists for standard genome sequencing and annotation.</title>
        <authorList>
            <consortium name="The Broad Institute Genomics Platform"/>
            <consortium name="The Broad Institute Genome Sequencing Center for Infectious Disease"/>
            <person name="Wu L."/>
            <person name="Ma J."/>
        </authorList>
    </citation>
    <scope>NUCLEOTIDE SEQUENCE [LARGE SCALE GENOMIC DNA]</scope>
    <source>
        <strain evidence="3">KCTC 42953</strain>
    </source>
</reference>
<accession>A0ABV7J9W1</accession>
<proteinExistence type="predicted"/>
<evidence type="ECO:0000313" key="3">
    <source>
        <dbReference type="Proteomes" id="UP001595533"/>
    </source>
</evidence>
<dbReference type="EMBL" id="JBHRTS010000006">
    <property type="protein sequence ID" value="MFC3194911.1"/>
    <property type="molecule type" value="Genomic_DNA"/>
</dbReference>
<organism evidence="2 3">
    <name type="scientific">Marinicella sediminis</name>
    <dbReference type="NCBI Taxonomy" id="1792834"/>
    <lineage>
        <taxon>Bacteria</taxon>
        <taxon>Pseudomonadati</taxon>
        <taxon>Pseudomonadota</taxon>
        <taxon>Gammaproteobacteria</taxon>
        <taxon>Lysobacterales</taxon>
        <taxon>Marinicellaceae</taxon>
        <taxon>Marinicella</taxon>
    </lineage>
</organism>
<feature type="signal peptide" evidence="1">
    <location>
        <begin position="1"/>
        <end position="24"/>
    </location>
</feature>
<keyword evidence="3" id="KW-1185">Reference proteome</keyword>
<dbReference type="RefSeq" id="WP_077411870.1">
    <property type="nucleotide sequence ID" value="NZ_JBHRTS010000006.1"/>
</dbReference>
<protein>
    <submittedName>
        <fullName evidence="2">Uncharacterized protein</fullName>
    </submittedName>
</protein>
<sequence>MKKTLTTLTLMITLSWSFTSQATAYDEANWYVSIDVQQVRDKIVPLLPHNEPEQHEFSVAHHLPQEVHQVTLYGHSEAENDLSMAIKGDFARFSLNEYLLGLLYMVDDKEDVSLALFDSEAHGGSVVEHYQISGDNETKSFYSAIINEQTLVLSFDQQEVKNWIDKKYASHDLNSSGLVSLLVNIESAMAHMGADLASNQKSFNSAVFKKITQFSASVYETGDSLTIESALTTADEATARQLEQVINGLVAMNALSNLDQDKPALNALASALQISQQGQDLLITTALPYALIPEINID</sequence>
<comment type="caution">
    <text evidence="2">The sequence shown here is derived from an EMBL/GenBank/DDBJ whole genome shotgun (WGS) entry which is preliminary data.</text>
</comment>
<feature type="chain" id="PRO_5047459989" evidence="1">
    <location>
        <begin position="25"/>
        <end position="298"/>
    </location>
</feature>